<feature type="compositionally biased region" description="Basic residues" evidence="1">
    <location>
        <begin position="689"/>
        <end position="698"/>
    </location>
</feature>
<feature type="region of interest" description="Disordered" evidence="1">
    <location>
        <begin position="878"/>
        <end position="920"/>
    </location>
</feature>
<feature type="region of interest" description="Disordered" evidence="1">
    <location>
        <begin position="939"/>
        <end position="980"/>
    </location>
</feature>
<evidence type="ECO:0000313" key="3">
    <source>
        <dbReference type="Proteomes" id="UP000723463"/>
    </source>
</evidence>
<comment type="caution">
    <text evidence="2">The sequence shown here is derived from an EMBL/GenBank/DDBJ whole genome shotgun (WGS) entry which is preliminary data.</text>
</comment>
<organism evidence="2 3">
    <name type="scientific">Mortierella hygrophila</name>
    <dbReference type="NCBI Taxonomy" id="979708"/>
    <lineage>
        <taxon>Eukaryota</taxon>
        <taxon>Fungi</taxon>
        <taxon>Fungi incertae sedis</taxon>
        <taxon>Mucoromycota</taxon>
        <taxon>Mortierellomycotina</taxon>
        <taxon>Mortierellomycetes</taxon>
        <taxon>Mortierellales</taxon>
        <taxon>Mortierellaceae</taxon>
        <taxon>Mortierella</taxon>
    </lineage>
</organism>
<feature type="compositionally biased region" description="Low complexity" evidence="1">
    <location>
        <begin position="263"/>
        <end position="294"/>
    </location>
</feature>
<evidence type="ECO:0000256" key="1">
    <source>
        <dbReference type="SAM" id="MobiDB-lite"/>
    </source>
</evidence>
<feature type="compositionally biased region" description="Acidic residues" evidence="1">
    <location>
        <begin position="749"/>
        <end position="771"/>
    </location>
</feature>
<dbReference type="Proteomes" id="UP000723463">
    <property type="component" value="Unassembled WGS sequence"/>
</dbReference>
<gene>
    <name evidence="2" type="ORF">EC957_001595</name>
</gene>
<reference evidence="2" key="1">
    <citation type="journal article" date="2020" name="Fungal Divers.">
        <title>Resolving the Mortierellaceae phylogeny through synthesis of multi-gene phylogenetics and phylogenomics.</title>
        <authorList>
            <person name="Vandepol N."/>
            <person name="Liber J."/>
            <person name="Desiro A."/>
            <person name="Na H."/>
            <person name="Kennedy M."/>
            <person name="Barry K."/>
            <person name="Grigoriev I.V."/>
            <person name="Miller A.N."/>
            <person name="O'Donnell K."/>
            <person name="Stajich J.E."/>
            <person name="Bonito G."/>
        </authorList>
    </citation>
    <scope>NUCLEOTIDE SEQUENCE</scope>
    <source>
        <strain evidence="2">NRRL 2591</strain>
    </source>
</reference>
<keyword evidence="3" id="KW-1185">Reference proteome</keyword>
<feature type="compositionally biased region" description="Basic and acidic residues" evidence="1">
    <location>
        <begin position="791"/>
        <end position="802"/>
    </location>
</feature>
<name>A0A9P6K7N3_9FUNG</name>
<feature type="compositionally biased region" description="Basic residues" evidence="1">
    <location>
        <begin position="733"/>
        <end position="743"/>
    </location>
</feature>
<feature type="compositionally biased region" description="Polar residues" evidence="1">
    <location>
        <begin position="777"/>
        <end position="787"/>
    </location>
</feature>
<feature type="compositionally biased region" description="Polar residues" evidence="1">
    <location>
        <begin position="944"/>
        <end position="955"/>
    </location>
</feature>
<feature type="region of interest" description="Disordered" evidence="1">
    <location>
        <begin position="120"/>
        <end position="145"/>
    </location>
</feature>
<evidence type="ECO:0000313" key="2">
    <source>
        <dbReference type="EMBL" id="KAF9550109.1"/>
    </source>
</evidence>
<feature type="compositionally biased region" description="Basic and acidic residues" evidence="1">
    <location>
        <begin position="577"/>
        <end position="586"/>
    </location>
</feature>
<feature type="compositionally biased region" description="Low complexity" evidence="1">
    <location>
        <begin position="540"/>
        <end position="567"/>
    </location>
</feature>
<protein>
    <submittedName>
        <fullName evidence="2">Uncharacterized protein</fullName>
    </submittedName>
</protein>
<feature type="region of interest" description="Disordered" evidence="1">
    <location>
        <begin position="1065"/>
        <end position="1089"/>
    </location>
</feature>
<feature type="compositionally biased region" description="Polar residues" evidence="1">
    <location>
        <begin position="197"/>
        <end position="210"/>
    </location>
</feature>
<feature type="compositionally biased region" description="Basic and acidic residues" evidence="1">
    <location>
        <begin position="820"/>
        <end position="829"/>
    </location>
</feature>
<feature type="compositionally biased region" description="Basic residues" evidence="1">
    <location>
        <begin position="649"/>
        <end position="664"/>
    </location>
</feature>
<feature type="compositionally biased region" description="Polar residues" evidence="1">
    <location>
        <begin position="803"/>
        <end position="812"/>
    </location>
</feature>
<feature type="compositionally biased region" description="Basic and acidic residues" evidence="1">
    <location>
        <begin position="893"/>
        <end position="920"/>
    </location>
</feature>
<dbReference type="AlphaFoldDB" id="A0A9P6K7N3"/>
<feature type="compositionally biased region" description="Basic residues" evidence="1">
    <location>
        <begin position="587"/>
        <end position="602"/>
    </location>
</feature>
<feature type="region of interest" description="Disordered" evidence="1">
    <location>
        <begin position="515"/>
        <end position="856"/>
    </location>
</feature>
<feature type="compositionally biased region" description="Basic and acidic residues" evidence="1">
    <location>
        <begin position="622"/>
        <end position="633"/>
    </location>
</feature>
<sequence length="1089" mass="120686">MLPNPVYQPPVSNIAYHVYNPEDDLERVQAVSQRAFQRIMDSYTENERLADLFQVEDDKQQELVRERKEREKLLKQQQKKQSSKRQGQGYPSRSQDRIISLPAIPFERQTFRRFHQNTTTPLLSHSNNNNLQQETQTAATTTPSTTATALATAASIAEKAEGLRDQSAGSLKRARRLSDISSSDISGLGDDDSRSLPPSTSSPARNSTASRPAGLGIHLADSNDRSITSSPALPPTPPRDSPSHTTSQPEKDGTDRSSNQVHSTGPSSLAASTTSSFSFAVPSLPQQQQRLLPSGTSRRKRKQAIPVHPSVVERIPGITIRIQRERQGDQLEVEILKTLDDYKGPQSGNEESLSPALKLQAKQDIRKVRESIDSGRPGYAYFSPAGVPGHAQQQLSAGSATATTNHANRSLEWPKPLPGSVPSLTWTSSNTNSTENLTAMQGLFDARSMPLSWENFATRECVVNKLVGKPDKDLNTLEGVVQDAIARQQYALQLQHEQEEQERLRAQSLTPVDSHRGLSVGFTGSDNGVIGGGTIAHPNSSSRASRSVAAPSMRTRSAPARATRSKAQVSSRGGKLVAHEDIENHLKEKRRRQREQQHRRQSSRTSSKDGEEDEDDDEDDDKRDSSRRTTHDGDDTDDGESEDRSLPKGAKRKFTKRNASRRNNKQGDDALTSESSSDDDDDERDGKSSKKRYNSSRHRGADDNLASISRDHQRKTFKQAPRPDRKGSEPIRRNKKFWSRGRNSRKEDEVDDTGTGESGSEDDEDHNDDYEGVPSTKKASGSTQTRIPDSWLRKEARTKRPSDSAQPTTTWKPTRAFRRLSTESDRSNEDSDDDGSDANGTGGNPAEPKNQRFAKTLASAEKAKFFNSAVGLIHRKNLEMLESRRKGSSRAGLLREVRSKEAALKKEEEEEKEKEIELEKEKELQESRVKLEGRLVEESKAQKVESTNLPRSSKSLPGRVLRRAAAGGSGSGSTGGEDPDCTSCRLELSVAEKDAWKLAQEKGEIRLPKTWGTHAILCVACRNQYLGHHSRCTACFYVPVEEEMETSGKRCSRCKAGTWLTEIAQRPPGASTANDDKNRRRRQASDMSL</sequence>
<proteinExistence type="predicted"/>
<feature type="region of interest" description="Disordered" evidence="1">
    <location>
        <begin position="74"/>
        <end position="99"/>
    </location>
</feature>
<feature type="compositionally biased region" description="Basic and acidic residues" evidence="1">
    <location>
        <begin position="721"/>
        <end position="732"/>
    </location>
</feature>
<accession>A0A9P6K7N3</accession>
<feature type="compositionally biased region" description="Acidic residues" evidence="1">
    <location>
        <begin position="610"/>
        <end position="621"/>
    </location>
</feature>
<feature type="region of interest" description="Disordered" evidence="1">
    <location>
        <begin position="161"/>
        <end position="308"/>
    </location>
</feature>
<feature type="compositionally biased region" description="Low complexity" evidence="1">
    <location>
        <begin position="179"/>
        <end position="188"/>
    </location>
</feature>
<dbReference type="EMBL" id="JAAAXW010000013">
    <property type="protein sequence ID" value="KAF9550109.1"/>
    <property type="molecule type" value="Genomic_DNA"/>
</dbReference>